<reference evidence="1" key="1">
    <citation type="submission" date="2020-02" db="EMBL/GenBank/DDBJ databases">
        <authorList>
            <person name="Meier V. D."/>
        </authorList>
    </citation>
    <scope>NUCLEOTIDE SEQUENCE</scope>
    <source>
        <strain evidence="1">AVDCRST_MAG31</strain>
    </source>
</reference>
<dbReference type="RefSeq" id="WP_294170057.1">
    <property type="nucleotide sequence ID" value="NZ_CADCWA010000148.1"/>
</dbReference>
<dbReference type="AlphaFoldDB" id="A0A6J4TKS0"/>
<name>A0A6J4TKS0_9SPHN</name>
<dbReference type="EMBL" id="CADCWA010000148">
    <property type="protein sequence ID" value="CAA9525023.1"/>
    <property type="molecule type" value="Genomic_DNA"/>
</dbReference>
<accession>A0A6J4TKS0</accession>
<evidence type="ECO:0000313" key="1">
    <source>
        <dbReference type="EMBL" id="CAA9525023.1"/>
    </source>
</evidence>
<gene>
    <name evidence="1" type="ORF">AVDCRST_MAG31-1853</name>
</gene>
<proteinExistence type="predicted"/>
<organism evidence="1">
    <name type="scientific">uncultured Sphingomonas sp</name>
    <dbReference type="NCBI Taxonomy" id="158754"/>
    <lineage>
        <taxon>Bacteria</taxon>
        <taxon>Pseudomonadati</taxon>
        <taxon>Pseudomonadota</taxon>
        <taxon>Alphaproteobacteria</taxon>
        <taxon>Sphingomonadales</taxon>
        <taxon>Sphingomonadaceae</taxon>
        <taxon>Sphingomonas</taxon>
        <taxon>environmental samples</taxon>
    </lineage>
</organism>
<protein>
    <submittedName>
        <fullName evidence="1">Uncharacterized protein</fullName>
    </submittedName>
</protein>
<sequence>MPEAVVVARVPVRHSMEAEFVGRVEPAPAPARAGPKEALLGALDLLDIVLAAALQRVFTAIKA</sequence>